<keyword evidence="3" id="KW-1185">Reference proteome</keyword>
<evidence type="ECO:0000313" key="3">
    <source>
        <dbReference type="Proteomes" id="UP000004263"/>
    </source>
</evidence>
<accession>Q1N0D9</accession>
<keyword evidence="1" id="KW-0472">Membrane</keyword>
<proteinExistence type="predicted"/>
<dbReference type="AlphaFoldDB" id="Q1N0D9"/>
<keyword evidence="2" id="KW-0456">Lyase</keyword>
<dbReference type="Proteomes" id="UP000004263">
    <property type="component" value="Unassembled WGS sequence"/>
</dbReference>
<keyword evidence="1" id="KW-0812">Transmembrane</keyword>
<comment type="caution">
    <text evidence="2">The sequence shown here is derived from an EMBL/GenBank/DDBJ whole genome shotgun (WGS) entry which is preliminary data.</text>
</comment>
<dbReference type="EMBL" id="AAQH01000014">
    <property type="protein sequence ID" value="EAT11725.1"/>
    <property type="molecule type" value="Genomic_DNA"/>
</dbReference>
<keyword evidence="1" id="KW-1133">Transmembrane helix</keyword>
<dbReference type="HOGENOM" id="CLU_2506047_0_0_6"/>
<sequence length="85" mass="9610">MIVWQDSNRLKIDVEQNNLMRKLLYIHKGIAGEICVIFSILFGISLLFSLLSGKVVAQEMPKLKRNTITFLLVGTVTILMIFIAS</sequence>
<dbReference type="GO" id="GO:0004795">
    <property type="term" value="F:threonine synthase activity"/>
    <property type="evidence" value="ECO:0007669"/>
    <property type="project" value="UniProtKB-EC"/>
</dbReference>
<reference evidence="2 3" key="1">
    <citation type="submission" date="2006-03" db="EMBL/GenBank/DDBJ databases">
        <authorList>
            <person name="Pinhassi J."/>
            <person name="Pedros-Alio C."/>
            <person name="Ferriera S."/>
            <person name="Johnson J."/>
            <person name="Kravitz S."/>
            <person name="Halpern A."/>
            <person name="Remington K."/>
            <person name="Beeson K."/>
            <person name="Tran B."/>
            <person name="Rogers Y.-H."/>
            <person name="Friedman R."/>
            <person name="Venter J.C."/>
        </authorList>
    </citation>
    <scope>NUCLEOTIDE SEQUENCE [LARGE SCALE GENOMIC DNA]</scope>
    <source>
        <strain evidence="2 3">RED65</strain>
    </source>
</reference>
<organism evidence="2 3">
    <name type="scientific">Bermanella marisrubri</name>
    <dbReference type="NCBI Taxonomy" id="207949"/>
    <lineage>
        <taxon>Bacteria</taxon>
        <taxon>Pseudomonadati</taxon>
        <taxon>Pseudomonadota</taxon>
        <taxon>Gammaproteobacteria</taxon>
        <taxon>Oceanospirillales</taxon>
        <taxon>Oceanospirillaceae</taxon>
        <taxon>Bermanella</taxon>
    </lineage>
</organism>
<feature type="transmembrane region" description="Helical" evidence="1">
    <location>
        <begin position="30"/>
        <end position="51"/>
    </location>
</feature>
<gene>
    <name evidence="2" type="ORF">RED65_06242</name>
</gene>
<evidence type="ECO:0000313" key="2">
    <source>
        <dbReference type="EMBL" id="EAT11725.1"/>
    </source>
</evidence>
<dbReference type="STRING" id="207949.RED65_06242"/>
<feature type="transmembrane region" description="Helical" evidence="1">
    <location>
        <begin position="63"/>
        <end position="84"/>
    </location>
</feature>
<evidence type="ECO:0000256" key="1">
    <source>
        <dbReference type="SAM" id="Phobius"/>
    </source>
</evidence>
<dbReference type="EC" id="4.2.3.1" evidence="2"/>
<protein>
    <submittedName>
        <fullName evidence="2">Threonine synthase</fullName>
        <ecNumber evidence="2">4.2.3.1</ecNumber>
    </submittedName>
</protein>
<name>Q1N0D9_9GAMM</name>